<organism evidence="2 3">
    <name type="scientific">Marmota monax</name>
    <name type="common">Woodchuck</name>
    <dbReference type="NCBI Taxonomy" id="9995"/>
    <lineage>
        <taxon>Eukaryota</taxon>
        <taxon>Metazoa</taxon>
        <taxon>Chordata</taxon>
        <taxon>Craniata</taxon>
        <taxon>Vertebrata</taxon>
        <taxon>Euteleostomi</taxon>
        <taxon>Mammalia</taxon>
        <taxon>Eutheria</taxon>
        <taxon>Euarchontoglires</taxon>
        <taxon>Glires</taxon>
        <taxon>Rodentia</taxon>
        <taxon>Sciuromorpha</taxon>
        <taxon>Sciuridae</taxon>
        <taxon>Xerinae</taxon>
        <taxon>Marmotini</taxon>
        <taxon>Marmota</taxon>
    </lineage>
</organism>
<protein>
    <submittedName>
        <fullName evidence="2">Uncharacterized protein</fullName>
    </submittedName>
</protein>
<feature type="compositionally biased region" description="Basic and acidic residues" evidence="1">
    <location>
        <begin position="80"/>
        <end position="91"/>
    </location>
</feature>
<evidence type="ECO:0000256" key="1">
    <source>
        <dbReference type="SAM" id="MobiDB-lite"/>
    </source>
</evidence>
<feature type="region of interest" description="Disordered" evidence="1">
    <location>
        <begin position="55"/>
        <end position="114"/>
    </location>
</feature>
<comment type="caution">
    <text evidence="2">The sequence shown here is derived from an EMBL/GenBank/DDBJ whole genome shotgun (WGS) entry which is preliminary data.</text>
</comment>
<reference evidence="2" key="1">
    <citation type="submission" date="2020-08" db="EMBL/GenBank/DDBJ databases">
        <authorList>
            <person name="Shumante A."/>
            <person name="Zimin A.V."/>
            <person name="Puiu D."/>
            <person name="Salzberg S.L."/>
        </authorList>
    </citation>
    <scope>NUCLEOTIDE SEQUENCE</scope>
    <source>
        <strain evidence="2">WC2-LM</strain>
        <tissue evidence="2">Liver</tissue>
    </source>
</reference>
<gene>
    <name evidence="2" type="ORF">GHT09_010341</name>
</gene>
<evidence type="ECO:0000313" key="2">
    <source>
        <dbReference type="EMBL" id="KAF7478551.1"/>
    </source>
</evidence>
<dbReference type="AlphaFoldDB" id="A0A834QLB4"/>
<proteinExistence type="predicted"/>
<accession>A0A834QLB4</accession>
<feature type="compositionally biased region" description="Polar residues" evidence="1">
    <location>
        <begin position="58"/>
        <end position="68"/>
    </location>
</feature>
<name>A0A834QLB4_MARMO</name>
<feature type="compositionally biased region" description="Polar residues" evidence="1">
    <location>
        <begin position="99"/>
        <end position="114"/>
    </location>
</feature>
<evidence type="ECO:0000313" key="3">
    <source>
        <dbReference type="Proteomes" id="UP000662637"/>
    </source>
</evidence>
<sequence length="114" mass="12794">MISHQNRCSFCLRSRADAAGAREKRHVLSSAATTSALASPGQVTQELMFEEVYRGSPRAQSKTVQETQAVDWYRRRPHHMPKDSDFHRENNRCGGGSLDQGTALTDETRTNPTF</sequence>
<dbReference type="Proteomes" id="UP000662637">
    <property type="component" value="Unassembled WGS sequence"/>
</dbReference>
<dbReference type="EMBL" id="WJEC01001574">
    <property type="protein sequence ID" value="KAF7478551.1"/>
    <property type="molecule type" value="Genomic_DNA"/>
</dbReference>